<keyword evidence="2" id="KW-0472">Membrane</keyword>
<feature type="region of interest" description="Disordered" evidence="1">
    <location>
        <begin position="237"/>
        <end position="257"/>
    </location>
</feature>
<dbReference type="RefSeq" id="WP_338887879.1">
    <property type="nucleotide sequence ID" value="NZ_CP147846.1"/>
</dbReference>
<keyword evidence="2" id="KW-0812">Transmembrane</keyword>
<accession>A0ABZ2PFS3</accession>
<feature type="domain" description="DUF1707" evidence="3">
    <location>
        <begin position="9"/>
        <end position="61"/>
    </location>
</feature>
<evidence type="ECO:0000313" key="5">
    <source>
        <dbReference type="Proteomes" id="UP001432000"/>
    </source>
</evidence>
<dbReference type="PANTHER" id="PTHR40763">
    <property type="entry name" value="MEMBRANE PROTEIN-RELATED"/>
    <property type="match status" value="1"/>
</dbReference>
<evidence type="ECO:0000313" key="4">
    <source>
        <dbReference type="EMBL" id="WXG67974.1"/>
    </source>
</evidence>
<dbReference type="PANTHER" id="PTHR40763:SF4">
    <property type="entry name" value="DUF1707 DOMAIN-CONTAINING PROTEIN"/>
    <property type="match status" value="1"/>
</dbReference>
<protein>
    <submittedName>
        <fullName evidence="4">DUF1707 domain-containing protein</fullName>
    </submittedName>
</protein>
<keyword evidence="2" id="KW-1133">Transmembrane helix</keyword>
<sequence length="272" mass="29134">MPTRLPPATRARDTDRTAACATLDEAHADGQLSKEEHAARLDLAMEAETLGDLHSLIEDLQNESELTPMADPIQLAHPVRTARSSRIGFFSVAVPVVVGLVALTFGVRACATSPDTVQPYGDMGYQNPAIVAEVAAALQAKTGTTVVDSLGLYPEYAIVRMPGPGTPQKQVTYDFRDGVLEDFDDDWSSPRTADQAQVDLTSIDLQKIAGIIAGAAESLNLSRVDSINIQIRGETDGPEVSISADNTDQERGSMSVDPSGNFLYVTPFRFGE</sequence>
<dbReference type="EMBL" id="CP147846">
    <property type="protein sequence ID" value="WXG67974.1"/>
    <property type="molecule type" value="Genomic_DNA"/>
</dbReference>
<organism evidence="4 5">
    <name type="scientific">Rhodococcus sovatensis</name>
    <dbReference type="NCBI Taxonomy" id="1805840"/>
    <lineage>
        <taxon>Bacteria</taxon>
        <taxon>Bacillati</taxon>
        <taxon>Actinomycetota</taxon>
        <taxon>Actinomycetes</taxon>
        <taxon>Mycobacteriales</taxon>
        <taxon>Nocardiaceae</taxon>
        <taxon>Rhodococcus</taxon>
    </lineage>
</organism>
<keyword evidence="5" id="KW-1185">Reference proteome</keyword>
<evidence type="ECO:0000256" key="1">
    <source>
        <dbReference type="SAM" id="MobiDB-lite"/>
    </source>
</evidence>
<evidence type="ECO:0000256" key="2">
    <source>
        <dbReference type="SAM" id="Phobius"/>
    </source>
</evidence>
<dbReference type="Proteomes" id="UP001432000">
    <property type="component" value="Chromosome"/>
</dbReference>
<reference evidence="4 5" key="1">
    <citation type="submission" date="2024-03" db="EMBL/GenBank/DDBJ databases">
        <title>Natural products discovery in diverse microorganisms through a two-stage MS feature dereplication strategy.</title>
        <authorList>
            <person name="Zhang R."/>
        </authorList>
    </citation>
    <scope>NUCLEOTIDE SEQUENCE [LARGE SCALE GENOMIC DNA]</scope>
    <source>
        <strain evidence="4 5">18930</strain>
    </source>
</reference>
<dbReference type="InterPro" id="IPR012551">
    <property type="entry name" value="DUF1707_SHOCT-like"/>
</dbReference>
<gene>
    <name evidence="4" type="ORF">WDS16_22595</name>
</gene>
<name>A0ABZ2PFS3_9NOCA</name>
<dbReference type="Pfam" id="PF08044">
    <property type="entry name" value="DUF1707"/>
    <property type="match status" value="1"/>
</dbReference>
<feature type="transmembrane region" description="Helical" evidence="2">
    <location>
        <begin position="87"/>
        <end position="107"/>
    </location>
</feature>
<evidence type="ECO:0000259" key="3">
    <source>
        <dbReference type="Pfam" id="PF08044"/>
    </source>
</evidence>
<proteinExistence type="predicted"/>